<evidence type="ECO:0000313" key="5">
    <source>
        <dbReference type="Proteomes" id="UP000700706"/>
    </source>
</evidence>
<dbReference type="AlphaFoldDB" id="A0A952FLG2"/>
<dbReference type="Gene3D" id="3.40.630.10">
    <property type="entry name" value="Zn peptidases"/>
    <property type="match status" value="2"/>
</dbReference>
<feature type="domain" description="Peptidase M28" evidence="3">
    <location>
        <begin position="275"/>
        <end position="490"/>
    </location>
</feature>
<dbReference type="SUPFAM" id="SSF52025">
    <property type="entry name" value="PA domain"/>
    <property type="match status" value="1"/>
</dbReference>
<dbReference type="Proteomes" id="UP000700706">
    <property type="component" value="Unassembled WGS sequence"/>
</dbReference>
<dbReference type="GO" id="GO:0008235">
    <property type="term" value="F:metalloexopeptidase activity"/>
    <property type="evidence" value="ECO:0007669"/>
    <property type="project" value="InterPro"/>
</dbReference>
<dbReference type="PANTHER" id="PTHR12147:SF26">
    <property type="entry name" value="PEPTIDASE M28 DOMAIN-CONTAINING PROTEIN"/>
    <property type="match status" value="1"/>
</dbReference>
<evidence type="ECO:0000256" key="1">
    <source>
        <dbReference type="SAM" id="SignalP"/>
    </source>
</evidence>
<keyword evidence="1" id="KW-0732">Signal</keyword>
<dbReference type="InterPro" id="IPR007484">
    <property type="entry name" value="Peptidase_M28"/>
</dbReference>
<evidence type="ECO:0000259" key="3">
    <source>
        <dbReference type="Pfam" id="PF04389"/>
    </source>
</evidence>
<protein>
    <submittedName>
        <fullName evidence="4">M28 family peptidase</fullName>
    </submittedName>
</protein>
<accession>A0A952FLG2</accession>
<feature type="signal peptide" evidence="1">
    <location>
        <begin position="1"/>
        <end position="24"/>
    </location>
</feature>
<dbReference type="InterPro" id="IPR045175">
    <property type="entry name" value="M28_fam"/>
</dbReference>
<dbReference type="InterPro" id="IPR046450">
    <property type="entry name" value="PA_dom_sf"/>
</dbReference>
<evidence type="ECO:0000313" key="4">
    <source>
        <dbReference type="EMBL" id="MBW8724459.1"/>
    </source>
</evidence>
<evidence type="ECO:0000259" key="2">
    <source>
        <dbReference type="Pfam" id="PF02225"/>
    </source>
</evidence>
<dbReference type="GO" id="GO:0006508">
    <property type="term" value="P:proteolysis"/>
    <property type="evidence" value="ECO:0007669"/>
    <property type="project" value="InterPro"/>
</dbReference>
<feature type="chain" id="PRO_5037797177" evidence="1">
    <location>
        <begin position="25"/>
        <end position="532"/>
    </location>
</feature>
<dbReference type="Pfam" id="PF04389">
    <property type="entry name" value="Peptidase_M28"/>
    <property type="match status" value="1"/>
</dbReference>
<dbReference type="EMBL" id="JAEKLZ010000107">
    <property type="protein sequence ID" value="MBW8724459.1"/>
    <property type="molecule type" value="Genomic_DNA"/>
</dbReference>
<sequence>MKLRHLAAALLATAIAIPASSALAATTNTAPSAAAQRSLIGDLITGLISADLQRAVTVSGIRQHLTALQAIATANGGNRAAGLPGYKASVDYVKQRLQRAGYRVTVQPFPFDFFQETGTPEFARVSPSPRTYTPHTDFATTLYSASVEVTGRVVPTSNIVLPPSPTPSSASGCEAADYPAETAGAIALIQRGTCTFAQKAEMAEAAGAIGVIIMNEGQPGRTEVVEGVGLGGPRPYPGVFTTFEVGNELYTQAQSGPVNVRIKIQAINERRTNWNVIADTWFGNPNKIVTVGAHLDSVQVGPGINDNGSGTATNLEVAEQVGRRQLLLRNKVRFAFWGGEELGLLGSTHYVASLSDVEKKKILLNLNFDMLASPNFVRFVYDGNGSDTPDAGPNGSGLIENVFLAHFARKNLATSPTAFDGRSDYGPFIENGIPAGGLFSGAENVKSEAEARIYGGTAGQPYDACYHQPCDGIANISDTALDQFSDAVANSVIVFAMRGDPVTDTAEFAASAAKRAAAAKRSPLFKGALTIR</sequence>
<feature type="domain" description="PA" evidence="2">
    <location>
        <begin position="156"/>
        <end position="249"/>
    </location>
</feature>
<dbReference type="Gene3D" id="3.50.30.30">
    <property type="match status" value="1"/>
</dbReference>
<organism evidence="4 5">
    <name type="scientific">Inquilinus limosus</name>
    <dbReference type="NCBI Taxonomy" id="171674"/>
    <lineage>
        <taxon>Bacteria</taxon>
        <taxon>Pseudomonadati</taxon>
        <taxon>Pseudomonadota</taxon>
        <taxon>Alphaproteobacteria</taxon>
        <taxon>Rhodospirillales</taxon>
        <taxon>Rhodospirillaceae</taxon>
        <taxon>Inquilinus</taxon>
    </lineage>
</organism>
<gene>
    <name evidence="4" type="ORF">JF625_04785</name>
</gene>
<name>A0A952FLG2_9PROT</name>
<comment type="caution">
    <text evidence="4">The sequence shown here is derived from an EMBL/GenBank/DDBJ whole genome shotgun (WGS) entry which is preliminary data.</text>
</comment>
<dbReference type="PANTHER" id="PTHR12147">
    <property type="entry name" value="METALLOPEPTIDASE M28 FAMILY MEMBER"/>
    <property type="match status" value="1"/>
</dbReference>
<dbReference type="InterPro" id="IPR003137">
    <property type="entry name" value="PA_domain"/>
</dbReference>
<dbReference type="Pfam" id="PF02225">
    <property type="entry name" value="PA"/>
    <property type="match status" value="1"/>
</dbReference>
<reference evidence="4" key="1">
    <citation type="submission" date="2020-06" db="EMBL/GenBank/DDBJ databases">
        <title>Stable isotope informed genome-resolved metagenomics uncovers potential trophic interactions in rhizosphere soil.</title>
        <authorList>
            <person name="Starr E.P."/>
            <person name="Shi S."/>
            <person name="Blazewicz S.J."/>
            <person name="Koch B.J."/>
            <person name="Probst A.J."/>
            <person name="Hungate B.A."/>
            <person name="Pett-Ridge J."/>
            <person name="Firestone M.K."/>
            <person name="Banfield J.F."/>
        </authorList>
    </citation>
    <scope>NUCLEOTIDE SEQUENCE</scope>
    <source>
        <strain evidence="4">YM_69_17</strain>
    </source>
</reference>
<dbReference type="SUPFAM" id="SSF53187">
    <property type="entry name" value="Zn-dependent exopeptidases"/>
    <property type="match status" value="1"/>
</dbReference>
<proteinExistence type="predicted"/>